<dbReference type="InterPro" id="IPR025354">
    <property type="entry name" value="DUF4258"/>
</dbReference>
<keyword evidence="1" id="KW-0614">Plasmid</keyword>
<dbReference type="Pfam" id="PF14076">
    <property type="entry name" value="DUF4258"/>
    <property type="match status" value="1"/>
</dbReference>
<sequence>MFMKKQNKHMQSEWDKELEEIKKCVKQGNVLSSHILDRLEERGISIMDLVAAILQGEIVEGYDVAQYPNYRNPNMIRNLIGMDTQGRKLKIGVAIEFNGTQLIVRNLTTVFDVSSKVEYLVG</sequence>
<accession>B1I0H1</accession>
<gene>
    <name evidence="1" type="ordered locus">Bsph_p100</name>
</gene>
<dbReference type="AlphaFoldDB" id="B1I0H1"/>
<organism evidence="1 2">
    <name type="scientific">Lysinibacillus sphaericus (strain C3-41)</name>
    <dbReference type="NCBI Taxonomy" id="444177"/>
    <lineage>
        <taxon>Bacteria</taxon>
        <taxon>Bacillati</taxon>
        <taxon>Bacillota</taxon>
        <taxon>Bacilli</taxon>
        <taxon>Bacillales</taxon>
        <taxon>Bacillaceae</taxon>
        <taxon>Lysinibacillus</taxon>
    </lineage>
</organism>
<reference evidence="1 2" key="1">
    <citation type="journal article" date="2008" name="J. Bacteriol.">
        <title>Complete genome sequence of the mosquitocidal bacterium Bacillus sphaericus C3-41 and comparison with those of closely related Bacillus species.</title>
        <authorList>
            <person name="Hu X."/>
            <person name="Fan W."/>
            <person name="Han B."/>
            <person name="Liu H."/>
            <person name="Zheng D."/>
            <person name="Li Q."/>
            <person name="Dong W."/>
            <person name="Yan J."/>
            <person name="Gao M."/>
            <person name="Berry C."/>
            <person name="Yuan Z."/>
        </authorList>
    </citation>
    <scope>NUCLEOTIDE SEQUENCE [LARGE SCALE GENOMIC DNA]</scope>
    <source>
        <strain evidence="1 2">C3-41</strain>
        <plasmid evidence="1 2">pBsph</plasmid>
    </source>
</reference>
<dbReference type="EMBL" id="CP000818">
    <property type="protein sequence ID" value="ACA42330.1"/>
    <property type="molecule type" value="Genomic_DNA"/>
</dbReference>
<dbReference type="KEGG" id="lsp:Bsph_p100"/>
<dbReference type="HOGENOM" id="CLU_161161_0_0_9"/>
<evidence type="ECO:0008006" key="3">
    <source>
        <dbReference type="Google" id="ProtNLM"/>
    </source>
</evidence>
<dbReference type="Proteomes" id="UP000002164">
    <property type="component" value="Plasmid pBsph"/>
</dbReference>
<evidence type="ECO:0000313" key="2">
    <source>
        <dbReference type="Proteomes" id="UP000002164"/>
    </source>
</evidence>
<evidence type="ECO:0000313" key="1">
    <source>
        <dbReference type="EMBL" id="ACA42330.1"/>
    </source>
</evidence>
<proteinExistence type="predicted"/>
<protein>
    <recommendedName>
        <fullName evidence="3">DUF4258 domain-containing protein</fullName>
    </recommendedName>
</protein>
<name>B1I0H1_LYSSC</name>
<geneLocation type="plasmid" evidence="1 2">
    <name>pBsph</name>
</geneLocation>
<dbReference type="EnsemblBacteria" id="ACA42330">
    <property type="protein sequence ID" value="ACA42330"/>
    <property type="gene ID" value="Bsph_p100"/>
</dbReference>